<dbReference type="InterPro" id="IPR036390">
    <property type="entry name" value="WH_DNA-bd_sf"/>
</dbReference>
<feature type="domain" description="ETS" evidence="5">
    <location>
        <begin position="593"/>
        <end position="676"/>
    </location>
</feature>
<dbReference type="PROSITE" id="PS51433">
    <property type="entry name" value="PNT"/>
    <property type="match status" value="1"/>
</dbReference>
<evidence type="ECO:0000313" key="7">
    <source>
        <dbReference type="EMBL" id="KNC32426.1"/>
    </source>
</evidence>
<feature type="region of interest" description="Disordered" evidence="4">
    <location>
        <begin position="542"/>
        <end position="572"/>
    </location>
</feature>
<dbReference type="Gene3D" id="1.10.150.50">
    <property type="entry name" value="Transcription Factor, Ets-1"/>
    <property type="match status" value="1"/>
</dbReference>
<sequence>MENCNKEKMFSFSTTTSTTTLATSSEAATTATPAAPPPSQLTKTVANALKMPQTGDCLVTLPPQIPEISYEFSQTHQSTQFAVTTTSASGTINDPYATYTDNFDLSLLPQDYNHNNNNSTQTTTITTNITQTNLIDNIPTTVYNFDTTTTNQQHIQQDKANSLAVPDIKIEQTWSSCPSLNTIKQEQIYQSYFPLNTKQNQLVPPPPAYPVQIYPSPQSSPAQSEYNFSQTQYSSSPSSACYESLSSSRNSLYNIASSPCPSIDAQTIKQEQLHILPPSPPESNCDTPTPQSSYSSCSSGFDFKSEPFDSDVETFNDLNKSQCSATVAAVSSADHQLLREYLEDTTFQKRHNLKPLALESFIGGLEEVRDNIEPVISLALEQAKRDADDTCAKLQISQDPSAWSANQVHAWLRSTLQQFELPIIDDIENKFLENGAELLQLTEDEFVKRIPEGGSTLHAQLELWKLTCSPEYPKNTTINQMQQTHNMWTSNILHAYNNSMEEDTEDEDDFLTNNNTTTNNSLTNAHQQINGHFNTNEEVINTNSNGINNNSSNNTNNNISNNNNNNNTNNTTNEINTITPVKRAGTRNGGSHIHLWQFLKELLAAPHINGTAIRWIDRSKGIFKIEDSVRVAKLWGKRKNRPAMNYDKLSRSIRQYYKKGIMKKTERSQRLVYQFCQPYHM</sequence>
<gene>
    <name evidence="7" type="ORF">FF38_04980</name>
</gene>
<dbReference type="SMART" id="SM00413">
    <property type="entry name" value="ETS"/>
    <property type="match status" value="1"/>
</dbReference>
<dbReference type="SUPFAM" id="SSF46785">
    <property type="entry name" value="Winged helix' DNA-binding domain"/>
    <property type="match status" value="1"/>
</dbReference>
<dbReference type="GO" id="GO:0000981">
    <property type="term" value="F:DNA-binding transcription factor activity, RNA polymerase II-specific"/>
    <property type="evidence" value="ECO:0007669"/>
    <property type="project" value="TreeGrafter"/>
</dbReference>
<keyword evidence="3" id="KW-0539">Nucleus</keyword>
<dbReference type="AlphaFoldDB" id="A0A0L0CJK4"/>
<evidence type="ECO:0000256" key="3">
    <source>
        <dbReference type="RuleBase" id="RU004019"/>
    </source>
</evidence>
<dbReference type="InterPro" id="IPR013761">
    <property type="entry name" value="SAM/pointed_sf"/>
</dbReference>
<dbReference type="EMBL" id="JRES01000310">
    <property type="protein sequence ID" value="KNC32426.1"/>
    <property type="molecule type" value="Genomic_DNA"/>
</dbReference>
<evidence type="ECO:0000256" key="1">
    <source>
        <dbReference type="ARBA" id="ARBA00005562"/>
    </source>
</evidence>
<dbReference type="InterPro" id="IPR036388">
    <property type="entry name" value="WH-like_DNA-bd_sf"/>
</dbReference>
<dbReference type="PROSITE" id="PS00346">
    <property type="entry name" value="ETS_DOMAIN_2"/>
    <property type="match status" value="1"/>
</dbReference>
<keyword evidence="8" id="KW-1185">Reference proteome</keyword>
<feature type="region of interest" description="Disordered" evidence="4">
    <location>
        <begin position="211"/>
        <end position="234"/>
    </location>
</feature>
<dbReference type="Gene3D" id="1.10.10.10">
    <property type="entry name" value="Winged helix-like DNA-binding domain superfamily/Winged helix DNA-binding domain"/>
    <property type="match status" value="1"/>
</dbReference>
<feature type="domain" description="PNT" evidence="6">
    <location>
        <begin position="382"/>
        <end position="468"/>
    </location>
</feature>
<dbReference type="PANTHER" id="PTHR11849">
    <property type="entry name" value="ETS"/>
    <property type="match status" value="1"/>
</dbReference>
<dbReference type="PROSITE" id="PS50061">
    <property type="entry name" value="ETS_DOMAIN_3"/>
    <property type="match status" value="1"/>
</dbReference>
<dbReference type="PROSITE" id="PS00345">
    <property type="entry name" value="ETS_DOMAIN_1"/>
    <property type="match status" value="1"/>
</dbReference>
<dbReference type="GO" id="GO:0043565">
    <property type="term" value="F:sequence-specific DNA binding"/>
    <property type="evidence" value="ECO:0007669"/>
    <property type="project" value="InterPro"/>
</dbReference>
<comment type="similarity">
    <text evidence="1 3">Belongs to the ETS family.</text>
</comment>
<dbReference type="Pfam" id="PF00178">
    <property type="entry name" value="Ets"/>
    <property type="match status" value="1"/>
</dbReference>
<evidence type="ECO:0000313" key="8">
    <source>
        <dbReference type="Proteomes" id="UP000037069"/>
    </source>
</evidence>
<comment type="subcellular location">
    <subcellularLocation>
        <location evidence="3">Nucleus</location>
    </subcellularLocation>
</comment>
<organism evidence="7 8">
    <name type="scientific">Lucilia cuprina</name>
    <name type="common">Green bottle fly</name>
    <name type="synonym">Australian sheep blowfly</name>
    <dbReference type="NCBI Taxonomy" id="7375"/>
    <lineage>
        <taxon>Eukaryota</taxon>
        <taxon>Metazoa</taxon>
        <taxon>Ecdysozoa</taxon>
        <taxon>Arthropoda</taxon>
        <taxon>Hexapoda</taxon>
        <taxon>Insecta</taxon>
        <taxon>Pterygota</taxon>
        <taxon>Neoptera</taxon>
        <taxon>Endopterygota</taxon>
        <taxon>Diptera</taxon>
        <taxon>Brachycera</taxon>
        <taxon>Muscomorpha</taxon>
        <taxon>Oestroidea</taxon>
        <taxon>Calliphoridae</taxon>
        <taxon>Luciliinae</taxon>
        <taxon>Lucilia</taxon>
    </lineage>
</organism>
<protein>
    <submittedName>
        <fullName evidence="7">DNA-binding protein D-ETS-4</fullName>
    </submittedName>
</protein>
<keyword evidence="2 3" id="KW-0238">DNA-binding</keyword>
<accession>A0A0L0CJK4</accession>
<dbReference type="GO" id="GO:0005634">
    <property type="term" value="C:nucleus"/>
    <property type="evidence" value="ECO:0007669"/>
    <property type="project" value="UniProtKB-SubCell"/>
</dbReference>
<feature type="compositionally biased region" description="Polar residues" evidence="4">
    <location>
        <begin position="219"/>
        <end position="233"/>
    </location>
</feature>
<dbReference type="OrthoDB" id="5961210at2759"/>
<name>A0A0L0CJK4_LUCCU</name>
<dbReference type="InterPro" id="IPR046328">
    <property type="entry name" value="ETS_fam"/>
</dbReference>
<dbReference type="OMA" id="PHQFQAQ"/>
<dbReference type="PANTHER" id="PTHR11849:SF182">
    <property type="entry name" value="SAM POINTED DOMAIN-CONTAINING ETS TRANSCRIPTION FACTOR"/>
    <property type="match status" value="1"/>
</dbReference>
<reference evidence="7 8" key="1">
    <citation type="journal article" date="2015" name="Nat. Commun.">
        <title>Lucilia cuprina genome unlocks parasitic fly biology to underpin future interventions.</title>
        <authorList>
            <person name="Anstead C.A."/>
            <person name="Korhonen P.K."/>
            <person name="Young N.D."/>
            <person name="Hall R.S."/>
            <person name="Jex A.R."/>
            <person name="Murali S.C."/>
            <person name="Hughes D.S."/>
            <person name="Lee S.F."/>
            <person name="Perry T."/>
            <person name="Stroehlein A.J."/>
            <person name="Ansell B.R."/>
            <person name="Breugelmans B."/>
            <person name="Hofmann A."/>
            <person name="Qu J."/>
            <person name="Dugan S."/>
            <person name="Lee S.L."/>
            <person name="Chao H."/>
            <person name="Dinh H."/>
            <person name="Han Y."/>
            <person name="Doddapaneni H.V."/>
            <person name="Worley K.C."/>
            <person name="Muzny D.M."/>
            <person name="Ioannidis P."/>
            <person name="Waterhouse R.M."/>
            <person name="Zdobnov E.M."/>
            <person name="James P.J."/>
            <person name="Bagnall N.H."/>
            <person name="Kotze A.C."/>
            <person name="Gibbs R.A."/>
            <person name="Richards S."/>
            <person name="Batterham P."/>
            <person name="Gasser R.B."/>
        </authorList>
    </citation>
    <scope>NUCLEOTIDE SEQUENCE [LARGE SCALE GENOMIC DNA]</scope>
    <source>
        <strain evidence="7 8">LS</strain>
        <tissue evidence="7">Full body</tissue>
    </source>
</reference>
<evidence type="ECO:0000256" key="4">
    <source>
        <dbReference type="SAM" id="MobiDB-lite"/>
    </source>
</evidence>
<dbReference type="Pfam" id="PF02198">
    <property type="entry name" value="SAM_PNT"/>
    <property type="match status" value="1"/>
</dbReference>
<dbReference type="SMART" id="SM00251">
    <property type="entry name" value="SAM_PNT"/>
    <property type="match status" value="1"/>
</dbReference>
<evidence type="ECO:0000259" key="6">
    <source>
        <dbReference type="PROSITE" id="PS51433"/>
    </source>
</evidence>
<dbReference type="GO" id="GO:0030154">
    <property type="term" value="P:cell differentiation"/>
    <property type="evidence" value="ECO:0007669"/>
    <property type="project" value="TreeGrafter"/>
</dbReference>
<proteinExistence type="inferred from homology"/>
<dbReference type="InterPro" id="IPR000418">
    <property type="entry name" value="Ets_dom"/>
</dbReference>
<dbReference type="Proteomes" id="UP000037069">
    <property type="component" value="Unassembled WGS sequence"/>
</dbReference>
<dbReference type="FunFam" id="1.10.10.10:FF:000996">
    <property type="entry name" value="Predicted protein"/>
    <property type="match status" value="1"/>
</dbReference>
<feature type="region of interest" description="Disordered" evidence="4">
    <location>
        <begin position="1"/>
        <end position="39"/>
    </location>
</feature>
<feature type="compositionally biased region" description="Low complexity" evidence="4">
    <location>
        <begin position="11"/>
        <end position="33"/>
    </location>
</feature>
<dbReference type="SUPFAM" id="SSF47769">
    <property type="entry name" value="SAM/Pointed domain"/>
    <property type="match status" value="1"/>
</dbReference>
<dbReference type="InterPro" id="IPR003118">
    <property type="entry name" value="Pointed_dom"/>
</dbReference>
<evidence type="ECO:0000256" key="2">
    <source>
        <dbReference type="ARBA" id="ARBA00023125"/>
    </source>
</evidence>
<evidence type="ECO:0000259" key="5">
    <source>
        <dbReference type="PROSITE" id="PS50061"/>
    </source>
</evidence>
<dbReference type="STRING" id="7375.A0A0L0CJK4"/>
<dbReference type="PRINTS" id="PR00454">
    <property type="entry name" value="ETSDOMAIN"/>
</dbReference>
<comment type="caution">
    <text evidence="7">The sequence shown here is derived from an EMBL/GenBank/DDBJ whole genome shotgun (WGS) entry which is preliminary data.</text>
</comment>